<accession>A0A975YHJ6</accession>
<comment type="similarity">
    <text evidence="1">Belongs to the LysR transcriptional regulatory family.</text>
</comment>
<evidence type="ECO:0000313" key="6">
    <source>
        <dbReference type="EMBL" id="MBY4892753.1"/>
    </source>
</evidence>
<dbReference type="PANTHER" id="PTHR30126:SF39">
    <property type="entry name" value="HTH-TYPE TRANSCRIPTIONAL REGULATOR CYSL"/>
    <property type="match status" value="1"/>
</dbReference>
<dbReference type="Proteomes" id="UP000693972">
    <property type="component" value="Unassembled WGS sequence"/>
</dbReference>
<evidence type="ECO:0000259" key="5">
    <source>
        <dbReference type="PROSITE" id="PS50931"/>
    </source>
</evidence>
<keyword evidence="8" id="KW-1185">Reference proteome</keyword>
<keyword evidence="4" id="KW-0804">Transcription</keyword>
<dbReference type="Gene3D" id="1.10.10.10">
    <property type="entry name" value="Winged helix-like DNA-binding domain superfamily/Winged helix DNA-binding domain"/>
    <property type="match status" value="1"/>
</dbReference>
<dbReference type="PANTHER" id="PTHR30126">
    <property type="entry name" value="HTH-TYPE TRANSCRIPTIONAL REGULATOR"/>
    <property type="match status" value="1"/>
</dbReference>
<dbReference type="AlphaFoldDB" id="A0A975YHJ6"/>
<dbReference type="InterPro" id="IPR000847">
    <property type="entry name" value="LysR_HTH_N"/>
</dbReference>
<dbReference type="GO" id="GO:0000976">
    <property type="term" value="F:transcription cis-regulatory region binding"/>
    <property type="evidence" value="ECO:0007669"/>
    <property type="project" value="TreeGrafter"/>
</dbReference>
<dbReference type="Gene3D" id="3.40.190.10">
    <property type="entry name" value="Periplasmic binding protein-like II"/>
    <property type="match status" value="2"/>
</dbReference>
<evidence type="ECO:0000313" key="8">
    <source>
        <dbReference type="Proteomes" id="UP000693972"/>
    </source>
</evidence>
<name>A0A975YHJ6_9RHOB</name>
<evidence type="ECO:0000256" key="4">
    <source>
        <dbReference type="ARBA" id="ARBA00023163"/>
    </source>
</evidence>
<protein>
    <submittedName>
        <fullName evidence="7">LysR family transcriptional regulator</fullName>
    </submittedName>
</protein>
<dbReference type="SUPFAM" id="SSF46785">
    <property type="entry name" value="Winged helix' DNA-binding domain"/>
    <property type="match status" value="1"/>
</dbReference>
<evidence type="ECO:0000256" key="3">
    <source>
        <dbReference type="ARBA" id="ARBA00023125"/>
    </source>
</evidence>
<dbReference type="Pfam" id="PF03466">
    <property type="entry name" value="LysR_substrate"/>
    <property type="match status" value="1"/>
</dbReference>
<feature type="domain" description="HTH lysR-type" evidence="5">
    <location>
        <begin position="10"/>
        <end position="67"/>
    </location>
</feature>
<sequence length="327" mass="36237">MSKPSSRKGLSLRWLELFQVCARTGSLSEAAKETGLSISTVSHHLRALEDHLGVELFNHTRRPMVLTPKGQVFLRNIDVALQSIRKATAEAATGDLAEARYLRLGTIEDLDSDVTPALAVHLSRKMPDCDFLYHISTSHEILEMLRDRELDLGITTTPPERMRDLQDHPLLRDPFVVVLPANEGAAPLAEVVAGKTTLPFLRFSNDLIIAGQIEAQLRRLGVSLPHKVECGSNQTLMAMVAAGAGWTITTPLLFSRAKRFQSRLRLHPFPGKRFSRTLSLVTTPDCARSVMELVNAEIRASLDAQVIRPLIEMTPWLEGAFALIDEP</sequence>
<reference evidence="7 8" key="1">
    <citation type="submission" date="2021-07" db="EMBL/GenBank/DDBJ databases">
        <title>Karlodiniumbacter phycospheric gen. nov., sp. nov., a phycosphere bacterium isolated from karlodinium veneficum.</title>
        <authorList>
            <person name="Peng Y."/>
            <person name="Jiang L."/>
            <person name="Lee J."/>
        </authorList>
    </citation>
    <scope>NUCLEOTIDE SEQUENCE</scope>
    <source>
        <strain evidence="7 8">N5</strain>
    </source>
</reference>
<dbReference type="InterPro" id="IPR036388">
    <property type="entry name" value="WH-like_DNA-bd_sf"/>
</dbReference>
<keyword evidence="2" id="KW-0805">Transcription regulation</keyword>
<dbReference type="GO" id="GO:0003700">
    <property type="term" value="F:DNA-binding transcription factor activity"/>
    <property type="evidence" value="ECO:0007669"/>
    <property type="project" value="InterPro"/>
</dbReference>
<dbReference type="RefSeq" id="WP_257892518.1">
    <property type="nucleotide sequence ID" value="NZ_JAIMBW010000001.1"/>
</dbReference>
<evidence type="ECO:0000313" key="7">
    <source>
        <dbReference type="EMBL" id="QXL89481.1"/>
    </source>
</evidence>
<dbReference type="Pfam" id="PF00126">
    <property type="entry name" value="HTH_1"/>
    <property type="match status" value="1"/>
</dbReference>
<dbReference type="PROSITE" id="PS50931">
    <property type="entry name" value="HTH_LYSR"/>
    <property type="match status" value="1"/>
</dbReference>
<dbReference type="InterPro" id="IPR036390">
    <property type="entry name" value="WH_DNA-bd_sf"/>
</dbReference>
<evidence type="ECO:0000256" key="2">
    <source>
        <dbReference type="ARBA" id="ARBA00023015"/>
    </source>
</evidence>
<evidence type="ECO:0000256" key="1">
    <source>
        <dbReference type="ARBA" id="ARBA00009437"/>
    </source>
</evidence>
<dbReference type="CDD" id="cd05466">
    <property type="entry name" value="PBP2_LTTR_substrate"/>
    <property type="match status" value="1"/>
</dbReference>
<dbReference type="SUPFAM" id="SSF53850">
    <property type="entry name" value="Periplasmic binding protein-like II"/>
    <property type="match status" value="1"/>
</dbReference>
<dbReference type="InterPro" id="IPR005119">
    <property type="entry name" value="LysR_subst-bd"/>
</dbReference>
<dbReference type="EMBL" id="JAIMBW010000001">
    <property type="protein sequence ID" value="MBY4892753.1"/>
    <property type="molecule type" value="Genomic_DNA"/>
</dbReference>
<organism evidence="7">
    <name type="scientific">Gymnodinialimonas phycosphaerae</name>
    <dbReference type="NCBI Taxonomy" id="2841589"/>
    <lineage>
        <taxon>Bacteria</taxon>
        <taxon>Pseudomonadati</taxon>
        <taxon>Pseudomonadota</taxon>
        <taxon>Alphaproteobacteria</taxon>
        <taxon>Rhodobacterales</taxon>
        <taxon>Paracoccaceae</taxon>
        <taxon>Gymnodinialimonas</taxon>
    </lineage>
</organism>
<gene>
    <name evidence="6" type="ORF">KUL25_08255</name>
    <name evidence="7" type="ORF">KUL25_08260</name>
</gene>
<dbReference type="EMBL" id="CP078073">
    <property type="protein sequence ID" value="QXL89481.1"/>
    <property type="molecule type" value="Genomic_DNA"/>
</dbReference>
<proteinExistence type="inferred from homology"/>
<keyword evidence="3" id="KW-0238">DNA-binding</keyword>